<dbReference type="OrthoDB" id="4226619at2759"/>
<evidence type="ECO:0000313" key="3">
    <source>
        <dbReference type="Proteomes" id="UP000214365"/>
    </source>
</evidence>
<accession>A0A225B4H8</accession>
<organism evidence="2 3">
    <name type="scientific">Talaromyces atroroseus</name>
    <dbReference type="NCBI Taxonomy" id="1441469"/>
    <lineage>
        <taxon>Eukaryota</taxon>
        <taxon>Fungi</taxon>
        <taxon>Dikarya</taxon>
        <taxon>Ascomycota</taxon>
        <taxon>Pezizomycotina</taxon>
        <taxon>Eurotiomycetes</taxon>
        <taxon>Eurotiomycetidae</taxon>
        <taxon>Eurotiales</taxon>
        <taxon>Trichocomaceae</taxon>
        <taxon>Talaromyces</taxon>
        <taxon>Talaromyces sect. Trachyspermi</taxon>
    </lineage>
</organism>
<evidence type="ECO:0000313" key="2">
    <source>
        <dbReference type="EMBL" id="OKL62186.1"/>
    </source>
</evidence>
<reference evidence="2 3" key="1">
    <citation type="submission" date="2015-06" db="EMBL/GenBank/DDBJ databases">
        <title>Talaromyces atroroseus IBT 11181 draft genome.</title>
        <authorList>
            <person name="Rasmussen K.B."/>
            <person name="Rasmussen S."/>
            <person name="Petersen B."/>
            <person name="Sicheritz-Ponten T."/>
            <person name="Mortensen U.H."/>
            <person name="Thrane U."/>
        </authorList>
    </citation>
    <scope>NUCLEOTIDE SEQUENCE [LARGE SCALE GENOMIC DNA]</scope>
    <source>
        <strain evidence="2 3">IBT 11181</strain>
    </source>
</reference>
<dbReference type="EMBL" id="LFMY01000003">
    <property type="protein sequence ID" value="OKL62186.1"/>
    <property type="molecule type" value="Genomic_DNA"/>
</dbReference>
<feature type="region of interest" description="Disordered" evidence="1">
    <location>
        <begin position="1"/>
        <end position="22"/>
    </location>
</feature>
<feature type="compositionally biased region" description="Low complexity" evidence="1">
    <location>
        <begin position="1"/>
        <end position="13"/>
    </location>
</feature>
<gene>
    <name evidence="2" type="ORF">UA08_02474</name>
</gene>
<protein>
    <submittedName>
        <fullName evidence="2">Uncharacterized protein</fullName>
    </submittedName>
</protein>
<comment type="caution">
    <text evidence="2">The sequence shown here is derived from an EMBL/GenBank/DDBJ whole genome shotgun (WGS) entry which is preliminary data.</text>
</comment>
<dbReference type="Proteomes" id="UP000214365">
    <property type="component" value="Unassembled WGS sequence"/>
</dbReference>
<name>A0A225B4H8_TALAT</name>
<dbReference type="RefSeq" id="XP_020122307.1">
    <property type="nucleotide sequence ID" value="XM_020264520.1"/>
</dbReference>
<keyword evidence="3" id="KW-1185">Reference proteome</keyword>
<evidence type="ECO:0000256" key="1">
    <source>
        <dbReference type="SAM" id="MobiDB-lite"/>
    </source>
</evidence>
<sequence length="140" mass="15348">MSASQPPLQAASSLKRKASTELPSDYQRAVDTLEPFDQHGVYMATLYEEAYAETTAEIKKLLRTYASAAAGCAASNNAAEDYHHDVTHELEAILNDLASKPEMFEINEVKSVLSDCGIDIEVRHNEAGGKFVNVQLRMGE</sequence>
<dbReference type="AlphaFoldDB" id="A0A225B4H8"/>
<proteinExistence type="predicted"/>
<dbReference type="GeneID" id="31002229"/>